<dbReference type="InterPro" id="IPR005097">
    <property type="entry name" value="Sacchrp_dh_NADP-bd"/>
</dbReference>
<reference evidence="2 3" key="2">
    <citation type="journal article" date="2022" name="Arch. Microbiol.">
        <title>Rhodococcus pseudokoreensis sp. nov. isolated from the rhizosphere of young M26 apple rootstocks.</title>
        <authorList>
            <person name="Kampfer P."/>
            <person name="Glaeser S.P."/>
            <person name="Blom J."/>
            <person name="Wolf J."/>
            <person name="Benning S."/>
            <person name="Schloter M."/>
            <person name="Neumann-Schaal M."/>
        </authorList>
    </citation>
    <scope>NUCLEOTIDE SEQUENCE [LARGE SCALE GENOMIC DNA]</scope>
    <source>
        <strain evidence="2 3">R79</strain>
    </source>
</reference>
<evidence type="ECO:0000313" key="2">
    <source>
        <dbReference type="EMBL" id="QSE91519.1"/>
    </source>
</evidence>
<dbReference type="PANTHER" id="PTHR43796:SF2">
    <property type="entry name" value="CARBOXYNORSPERMIDINE SYNTHASE"/>
    <property type="match status" value="1"/>
</dbReference>
<protein>
    <submittedName>
        <fullName evidence="2">Saccharopine dehydrogenase NADP-binding domain-containing protein</fullName>
    </submittedName>
</protein>
<dbReference type="PANTHER" id="PTHR43796">
    <property type="entry name" value="CARBOXYNORSPERMIDINE SYNTHASE"/>
    <property type="match status" value="1"/>
</dbReference>
<accession>A0A974W5N9</accession>
<dbReference type="RefSeq" id="WP_206007946.1">
    <property type="nucleotide sequence ID" value="NZ_CP070619.1"/>
</dbReference>
<dbReference type="EMBL" id="CP070619">
    <property type="protein sequence ID" value="QSE91519.1"/>
    <property type="molecule type" value="Genomic_DNA"/>
</dbReference>
<dbReference type="Proteomes" id="UP000662986">
    <property type="component" value="Chromosome"/>
</dbReference>
<keyword evidence="3" id="KW-1185">Reference proteome</keyword>
<proteinExistence type="predicted"/>
<reference evidence="2 3" key="1">
    <citation type="journal article" date="2021" name="Microbiol. Resour. Announc.">
        <title>Complete Genome Sequences of Two Rhodococcus sp. Strains with Large and Linear Chromosomes, Isolated from Apple Rhizosphere.</title>
        <authorList>
            <person name="Benning S."/>
            <person name="Brugnone N."/>
            <person name="Siani R."/>
            <person name="Kublik S."/>
            <person name="Schloter M."/>
            <person name="Rad V."/>
        </authorList>
    </citation>
    <scope>NUCLEOTIDE SEQUENCE [LARGE SCALE GENOMIC DNA]</scope>
    <source>
        <strain evidence="2 3">R79</strain>
    </source>
</reference>
<dbReference type="InterPro" id="IPR036291">
    <property type="entry name" value="NAD(P)-bd_dom_sf"/>
</dbReference>
<dbReference type="Gene3D" id="3.40.50.720">
    <property type="entry name" value="NAD(P)-binding Rossmann-like Domain"/>
    <property type="match status" value="1"/>
</dbReference>
<name>A0A974W5N9_9NOCA</name>
<gene>
    <name evidence="2" type="ORF">JWS13_24220</name>
</gene>
<sequence length="388" mass="40590">MNVVVIGGAGRVGARVVSELAKVSDANIIIADRNKPRDSSFEFVELDLADGESLRRAVRGAQVVVNTSGPFDRWGTVVLDAAIECGVDYIDVCDDPAPTIELLKRDEAARNAGVRAVVGLGISPGMSNLLAVVAARHLDSIDLLTTFWGRPGDGKDLEEATEFANSMASAFEGGRAAFTHLIAQAAADIPVWRNGAAAYEPAWRAAYRVTTSDGETGLYRVIGHPEPVTLPHTVASRDCINIGTIEEGADRLLLPYLDQVGAGELSEAEALGAIAADLRAHPEKLVTERVGNPIKAFVGVAATGDKGGAQSGIVVLPGGPVDGSMSLETARPAVVGVLVLSDVPVGVHSPETAFDPDKYLTAYSDTYWDGAAPYVVDVAGPKAVERAE</sequence>
<feature type="domain" description="Saccharopine dehydrogenase NADP binding" evidence="1">
    <location>
        <begin position="3"/>
        <end position="117"/>
    </location>
</feature>
<evidence type="ECO:0000313" key="3">
    <source>
        <dbReference type="Proteomes" id="UP000662986"/>
    </source>
</evidence>
<organism evidence="2 3">
    <name type="scientific">Rhodococcus pseudokoreensis</name>
    <dbReference type="NCBI Taxonomy" id="2811421"/>
    <lineage>
        <taxon>Bacteria</taxon>
        <taxon>Bacillati</taxon>
        <taxon>Actinomycetota</taxon>
        <taxon>Actinomycetes</taxon>
        <taxon>Mycobacteriales</taxon>
        <taxon>Nocardiaceae</taxon>
        <taxon>Rhodococcus</taxon>
    </lineage>
</organism>
<dbReference type="Pfam" id="PF03435">
    <property type="entry name" value="Sacchrp_dh_NADP"/>
    <property type="match status" value="1"/>
</dbReference>
<evidence type="ECO:0000259" key="1">
    <source>
        <dbReference type="Pfam" id="PF03435"/>
    </source>
</evidence>
<dbReference type="Gene3D" id="3.30.360.10">
    <property type="entry name" value="Dihydrodipicolinate Reductase, domain 2"/>
    <property type="match status" value="1"/>
</dbReference>
<dbReference type="SUPFAM" id="SSF51735">
    <property type="entry name" value="NAD(P)-binding Rossmann-fold domains"/>
    <property type="match status" value="1"/>
</dbReference>